<protein>
    <recommendedName>
        <fullName evidence="3">T3SS negative regulator,GrlR</fullName>
    </recommendedName>
</protein>
<dbReference type="AlphaFoldDB" id="A0A975NAT3"/>
<dbReference type="InterPro" id="IPR043019">
    <property type="entry name" value="GrlR_sf"/>
</dbReference>
<gene>
    <name evidence="1" type="ORF">KMZ29_15165</name>
</gene>
<dbReference type="Proteomes" id="UP000680839">
    <property type="component" value="Chromosome"/>
</dbReference>
<accession>A0A975NAT3</accession>
<evidence type="ECO:0008006" key="3">
    <source>
        <dbReference type="Google" id="ProtNLM"/>
    </source>
</evidence>
<dbReference type="RefSeq" id="WP_215620015.1">
    <property type="nucleotide sequence ID" value="NZ_CP076134.1"/>
</dbReference>
<proteinExistence type="predicted"/>
<evidence type="ECO:0000313" key="2">
    <source>
        <dbReference type="Proteomes" id="UP000680839"/>
    </source>
</evidence>
<evidence type="ECO:0000313" key="1">
    <source>
        <dbReference type="EMBL" id="QWG11109.1"/>
    </source>
</evidence>
<organism evidence="1 2">
    <name type="scientific">Bradyrhizobium sediminis</name>
    <dbReference type="NCBI Taxonomy" id="2840469"/>
    <lineage>
        <taxon>Bacteria</taxon>
        <taxon>Pseudomonadati</taxon>
        <taxon>Pseudomonadota</taxon>
        <taxon>Alphaproteobacteria</taxon>
        <taxon>Hyphomicrobiales</taxon>
        <taxon>Nitrobacteraceae</taxon>
        <taxon>Bradyrhizobium</taxon>
    </lineage>
</organism>
<reference evidence="1" key="1">
    <citation type="submission" date="2021-06" db="EMBL/GenBank/DDBJ databases">
        <title>Bradyrhizobium sp. S2-20-1 Genome sequencing.</title>
        <authorList>
            <person name="Jin L."/>
        </authorList>
    </citation>
    <scope>NUCLEOTIDE SEQUENCE</scope>
    <source>
        <strain evidence="1">S2-20-1</strain>
    </source>
</reference>
<dbReference type="EMBL" id="CP076134">
    <property type="protein sequence ID" value="QWG11109.1"/>
    <property type="molecule type" value="Genomic_DNA"/>
</dbReference>
<name>A0A975NAT3_9BRAD</name>
<sequence length="114" mass="12575">MKNGLYSVHIQMGDGVKGRASGVIVLRDGRIYGGDPYFWSVGSYTVRDGTWKGDLVTNQHTPYRDPTARPVFGGREVTTGFSGTWRDDTSEVFGTSLVGTRSISFHATLRRLTD</sequence>
<dbReference type="Gene3D" id="2.40.128.380">
    <property type="entry name" value="T3SS negative regulator GrlR"/>
    <property type="match status" value="1"/>
</dbReference>